<sequence length="483" mass="51424">MRRIEGGGRVPLGRITVQGIDFGTIRAEFSLPDAFGSAAMVEAENARDRHADGRLDATHIEFVTIDPPGSMDLDQAVHLEKSADGFVVHYAIADVAAVVVPGAALDVETRGRGQTFYLPDGSVPLHPRVLSEDSASLLPDVVRPAALWRIELDVNAEPTSWSVTRALVKSVARLDYSTVQADADAGTLHPSIAALPEFGRLRGDSAVARGAIELKLPEQSVVREEAGPDQSGRWRIVLEPRTEADDWNAEVSLLTGMCAGRMMIDAGVGLLRTLPPAEQSAVDTLRRTAVALGITWPPGKTVGQILAGLDAQEPSTMALMSVAPSLLRGADYAAFDGQLPDLTVHAGIGAPYAHVTAPLRRLSDRFSTEICLAISAGTPVPDWVRTALPELPPIMSGSDSVANKVDRACIDLTEVTLLEGRVGEVFDAVVMRSKDGKRAAEVFIPSVTVIAKCVGTPDDGERVKVRLTAVDTAKRTVEFSFPA</sequence>
<comment type="caution">
    <text evidence="2">The sequence shown here is derived from an EMBL/GenBank/DDBJ whole genome shotgun (WGS) entry which is preliminary data.</text>
</comment>
<dbReference type="PANTHER" id="PTHR23355">
    <property type="entry name" value="RIBONUCLEASE"/>
    <property type="match status" value="1"/>
</dbReference>
<feature type="domain" description="RNB" evidence="1">
    <location>
        <begin position="54"/>
        <end position="377"/>
    </location>
</feature>
<dbReference type="InterPro" id="IPR050180">
    <property type="entry name" value="RNR_Ribonuclease"/>
</dbReference>
<dbReference type="InterPro" id="IPR001900">
    <property type="entry name" value="RNase_II/R"/>
</dbReference>
<evidence type="ECO:0000313" key="2">
    <source>
        <dbReference type="EMBL" id="MDV6269170.1"/>
    </source>
</evidence>
<keyword evidence="3" id="KW-1185">Reference proteome</keyword>
<dbReference type="PANTHER" id="PTHR23355:SF9">
    <property type="entry name" value="DIS3-LIKE EXONUCLEASE 2"/>
    <property type="match status" value="1"/>
</dbReference>
<dbReference type="SMART" id="SM00955">
    <property type="entry name" value="RNB"/>
    <property type="match status" value="1"/>
</dbReference>
<dbReference type="Pfam" id="PF00773">
    <property type="entry name" value="RNB"/>
    <property type="match status" value="1"/>
</dbReference>
<dbReference type="EMBL" id="JAWLKB010000009">
    <property type="protein sequence ID" value="MDV6269170.1"/>
    <property type="molecule type" value="Genomic_DNA"/>
</dbReference>
<evidence type="ECO:0000313" key="3">
    <source>
        <dbReference type="Proteomes" id="UP001185927"/>
    </source>
</evidence>
<dbReference type="Pfam" id="PF18614">
    <property type="entry name" value="RNase_II_C_S1"/>
    <property type="match status" value="1"/>
</dbReference>
<proteinExistence type="predicted"/>
<dbReference type="Proteomes" id="UP001185927">
    <property type="component" value="Unassembled WGS sequence"/>
</dbReference>
<gene>
    <name evidence="2" type="ORF">R3Q16_21375</name>
</gene>
<dbReference type="RefSeq" id="WP_317543577.1">
    <property type="nucleotide sequence ID" value="NZ_JAWLKB010000009.1"/>
</dbReference>
<protein>
    <submittedName>
        <fullName evidence="2">RNB domain-containing ribonuclease</fullName>
    </submittedName>
</protein>
<dbReference type="SUPFAM" id="SSF50249">
    <property type="entry name" value="Nucleic acid-binding proteins"/>
    <property type="match status" value="1"/>
</dbReference>
<evidence type="ECO:0000259" key="1">
    <source>
        <dbReference type="SMART" id="SM00955"/>
    </source>
</evidence>
<reference evidence="2 3" key="1">
    <citation type="submission" date="2023-10" db="EMBL/GenBank/DDBJ databases">
        <title>Development of a sustainable strategy for remediation of hydrocarbon-contaminated territories based on the waste exchange concept.</title>
        <authorList>
            <person name="Krivoruchko A."/>
        </authorList>
    </citation>
    <scope>NUCLEOTIDE SEQUENCE [LARGE SCALE GENOMIC DNA]</scope>
    <source>
        <strain evidence="2 3">IEGM 1203</strain>
    </source>
</reference>
<name>A0ABU4BY73_RHOGO</name>
<organism evidence="2 3">
    <name type="scientific">Rhodococcus globerulus</name>
    <dbReference type="NCBI Taxonomy" id="33008"/>
    <lineage>
        <taxon>Bacteria</taxon>
        <taxon>Bacillati</taxon>
        <taxon>Actinomycetota</taxon>
        <taxon>Actinomycetes</taxon>
        <taxon>Mycobacteriales</taxon>
        <taxon>Nocardiaceae</taxon>
        <taxon>Rhodococcus</taxon>
    </lineage>
</organism>
<dbReference type="InterPro" id="IPR040596">
    <property type="entry name" value="RNase_II_C_S1"/>
</dbReference>
<accession>A0ABU4BY73</accession>
<dbReference type="InterPro" id="IPR012340">
    <property type="entry name" value="NA-bd_OB-fold"/>
</dbReference>